<gene>
    <name evidence="6" type="ORF">OBO34_07535</name>
</gene>
<dbReference type="Proteomes" id="UP001065549">
    <property type="component" value="Unassembled WGS sequence"/>
</dbReference>
<dbReference type="NCBIfam" id="TIGR04448">
    <property type="entry name" value="creatininase"/>
    <property type="match status" value="1"/>
</dbReference>
<keyword evidence="7" id="KW-1185">Reference proteome</keyword>
<dbReference type="GO" id="GO:0016811">
    <property type="term" value="F:hydrolase activity, acting on carbon-nitrogen (but not peptide) bonds, in linear amides"/>
    <property type="evidence" value="ECO:0007669"/>
    <property type="project" value="TreeGrafter"/>
</dbReference>
<evidence type="ECO:0000313" key="6">
    <source>
        <dbReference type="EMBL" id="MCU7378205.1"/>
    </source>
</evidence>
<dbReference type="PANTHER" id="PTHR35005">
    <property type="entry name" value="3-DEHYDRO-SCYLLO-INOSOSE HYDROLASE"/>
    <property type="match status" value="1"/>
</dbReference>
<dbReference type="EC" id="3.5.2.10" evidence="6"/>
<dbReference type="GO" id="GO:0009231">
    <property type="term" value="P:riboflavin biosynthetic process"/>
    <property type="evidence" value="ECO:0007669"/>
    <property type="project" value="TreeGrafter"/>
</dbReference>
<comment type="caution">
    <text evidence="6">The sequence shown here is derived from an EMBL/GenBank/DDBJ whole genome shotgun (WGS) entry which is preliminary data.</text>
</comment>
<dbReference type="AlphaFoldDB" id="A0A9J6QQQ7"/>
<dbReference type="EMBL" id="JAOSHN010000003">
    <property type="protein sequence ID" value="MCU7378205.1"/>
    <property type="molecule type" value="Genomic_DNA"/>
</dbReference>
<dbReference type="GO" id="GO:0046872">
    <property type="term" value="F:metal ion binding"/>
    <property type="evidence" value="ECO:0007669"/>
    <property type="project" value="UniProtKB-KW"/>
</dbReference>
<name>A0A9J6QQQ7_9FIRM</name>
<evidence type="ECO:0000256" key="3">
    <source>
        <dbReference type="ARBA" id="ARBA00022801"/>
    </source>
</evidence>
<accession>A0A9J6QQQ7</accession>
<sequence>MSVFMQEMTWQDFQKKKEEAIVILPVGSTEQHGPMLPLSVDAIISTGLAEMVAEKVDGIVAPPICYGYKSAPLSGGGPLFPGTLDLNGETLTSLVSDVCEELIRDGIKKIFILNGHFENEAFILEAVDLLSRTYKDVTFIESSWWDQISQPVMDQVFDEVEFPGWALEHAAIAETSLTLYFRPDLVHMDRFTEDAPAKELGYSIYPAERCQVPATGLLATARTASADKGKLMARDIAENYANILRERT</sequence>
<dbReference type="InterPro" id="IPR003785">
    <property type="entry name" value="Creatininase/forma_Hydrolase"/>
</dbReference>
<dbReference type="InterPro" id="IPR031034">
    <property type="entry name" value="Creatininase"/>
</dbReference>
<proteinExistence type="inferred from homology"/>
<keyword evidence="4" id="KW-0862">Zinc</keyword>
<protein>
    <submittedName>
        <fullName evidence="6">Creatininase</fullName>
        <ecNumber evidence="6">3.5.2.10</ecNumber>
    </submittedName>
</protein>
<dbReference type="GO" id="GO:0047789">
    <property type="term" value="F:creatininase activity"/>
    <property type="evidence" value="ECO:0007669"/>
    <property type="project" value="UniProtKB-EC"/>
</dbReference>
<organism evidence="6 7">
    <name type="scientific">Hominibacterium faecale</name>
    <dbReference type="NCBI Taxonomy" id="2839743"/>
    <lineage>
        <taxon>Bacteria</taxon>
        <taxon>Bacillati</taxon>
        <taxon>Bacillota</taxon>
        <taxon>Clostridia</taxon>
        <taxon>Peptostreptococcales</taxon>
        <taxon>Anaerovoracaceae</taxon>
        <taxon>Hominibacterium</taxon>
    </lineage>
</organism>
<dbReference type="SUPFAM" id="SSF102215">
    <property type="entry name" value="Creatininase"/>
    <property type="match status" value="1"/>
</dbReference>
<evidence type="ECO:0000313" key="7">
    <source>
        <dbReference type="Proteomes" id="UP001065549"/>
    </source>
</evidence>
<comment type="similarity">
    <text evidence="5">Belongs to the creatininase superfamily.</text>
</comment>
<evidence type="ECO:0000256" key="4">
    <source>
        <dbReference type="ARBA" id="ARBA00022833"/>
    </source>
</evidence>
<evidence type="ECO:0000256" key="5">
    <source>
        <dbReference type="ARBA" id="ARBA00024029"/>
    </source>
</evidence>
<dbReference type="InterPro" id="IPR024087">
    <property type="entry name" value="Creatininase-like_sf"/>
</dbReference>
<dbReference type="PANTHER" id="PTHR35005:SF1">
    <property type="entry name" value="2-AMINO-5-FORMYLAMINO-6-RIBOSYLAMINOPYRIMIDIN-4(3H)-ONE 5'-MONOPHOSPHATE DEFORMYLASE"/>
    <property type="match status" value="1"/>
</dbReference>
<dbReference type="GO" id="GO:0006602">
    <property type="term" value="P:creatinine catabolic process"/>
    <property type="evidence" value="ECO:0007669"/>
    <property type="project" value="InterPro"/>
</dbReference>
<dbReference type="GO" id="GO:0006601">
    <property type="term" value="P:creatine biosynthetic process"/>
    <property type="evidence" value="ECO:0007669"/>
    <property type="project" value="InterPro"/>
</dbReference>
<evidence type="ECO:0000256" key="2">
    <source>
        <dbReference type="ARBA" id="ARBA00022723"/>
    </source>
</evidence>
<keyword evidence="2" id="KW-0479">Metal-binding</keyword>
<dbReference type="RefSeq" id="WP_253019785.1">
    <property type="nucleotide sequence ID" value="NZ_JAJAGH010000008.1"/>
</dbReference>
<reference evidence="6" key="1">
    <citation type="submission" date="2022-09" db="EMBL/GenBank/DDBJ databases">
        <title>Culturomic study of gut microbiota in children with autism spectrum disorder.</title>
        <authorList>
            <person name="Efimov B.A."/>
            <person name="Chaplin A.V."/>
            <person name="Sokolova S.R."/>
            <person name="Pikina A.P."/>
            <person name="Korzhanova M."/>
            <person name="Belova V."/>
            <person name="Korostin D."/>
        </authorList>
    </citation>
    <scope>NUCLEOTIDE SEQUENCE</scope>
    <source>
        <strain evidence="6">ASD5510</strain>
    </source>
</reference>
<dbReference type="Gene3D" id="3.40.50.10310">
    <property type="entry name" value="Creatininase"/>
    <property type="match status" value="1"/>
</dbReference>
<evidence type="ECO:0000256" key="1">
    <source>
        <dbReference type="ARBA" id="ARBA00001947"/>
    </source>
</evidence>
<keyword evidence="3 6" id="KW-0378">Hydrolase</keyword>
<dbReference type="Pfam" id="PF02633">
    <property type="entry name" value="Creatininase"/>
    <property type="match status" value="1"/>
</dbReference>
<comment type="cofactor">
    <cofactor evidence="1">
        <name>Zn(2+)</name>
        <dbReference type="ChEBI" id="CHEBI:29105"/>
    </cofactor>
</comment>